<name>A0AAV7MUV8_PLEWA</name>
<feature type="compositionally biased region" description="Basic and acidic residues" evidence="1">
    <location>
        <begin position="92"/>
        <end position="108"/>
    </location>
</feature>
<comment type="caution">
    <text evidence="2">The sequence shown here is derived from an EMBL/GenBank/DDBJ whole genome shotgun (WGS) entry which is preliminary data.</text>
</comment>
<evidence type="ECO:0000256" key="1">
    <source>
        <dbReference type="SAM" id="MobiDB-lite"/>
    </source>
</evidence>
<proteinExistence type="predicted"/>
<sequence>MVLRTWRWGIGEKKEKLNQEKRKHCWLSANAPTNSSDWRCSRASEEDVSRSQGDMGADPDARSPDLRVPDGVKGNDGLREGEEEEEESLDATDARRRTEEPEDAASEH</sequence>
<evidence type="ECO:0000313" key="2">
    <source>
        <dbReference type="EMBL" id="KAJ1107528.1"/>
    </source>
</evidence>
<feature type="region of interest" description="Disordered" evidence="1">
    <location>
        <begin position="17"/>
        <end position="108"/>
    </location>
</feature>
<dbReference type="Proteomes" id="UP001066276">
    <property type="component" value="Chromosome 9"/>
</dbReference>
<reference evidence="2" key="1">
    <citation type="journal article" date="2022" name="bioRxiv">
        <title>Sequencing and chromosome-scale assembly of the giantPleurodeles waltlgenome.</title>
        <authorList>
            <person name="Brown T."/>
            <person name="Elewa A."/>
            <person name="Iarovenko S."/>
            <person name="Subramanian E."/>
            <person name="Araus A.J."/>
            <person name="Petzold A."/>
            <person name="Susuki M."/>
            <person name="Suzuki K.-i.T."/>
            <person name="Hayashi T."/>
            <person name="Toyoda A."/>
            <person name="Oliveira C."/>
            <person name="Osipova E."/>
            <person name="Leigh N.D."/>
            <person name="Simon A."/>
            <person name="Yun M.H."/>
        </authorList>
    </citation>
    <scope>NUCLEOTIDE SEQUENCE</scope>
    <source>
        <strain evidence="2">20211129_DDA</strain>
        <tissue evidence="2">Liver</tissue>
    </source>
</reference>
<feature type="compositionally biased region" description="Basic and acidic residues" evidence="1">
    <location>
        <begin position="59"/>
        <end position="70"/>
    </location>
</feature>
<keyword evidence="3" id="KW-1185">Reference proteome</keyword>
<feature type="compositionally biased region" description="Acidic residues" evidence="1">
    <location>
        <begin position="81"/>
        <end position="90"/>
    </location>
</feature>
<feature type="compositionally biased region" description="Basic and acidic residues" evidence="1">
    <location>
        <begin position="39"/>
        <end position="49"/>
    </location>
</feature>
<dbReference type="EMBL" id="JANPWB010000013">
    <property type="protein sequence ID" value="KAJ1107528.1"/>
    <property type="molecule type" value="Genomic_DNA"/>
</dbReference>
<evidence type="ECO:0000313" key="3">
    <source>
        <dbReference type="Proteomes" id="UP001066276"/>
    </source>
</evidence>
<accession>A0AAV7MUV8</accession>
<protein>
    <submittedName>
        <fullName evidence="2">Uncharacterized protein</fullName>
    </submittedName>
</protein>
<gene>
    <name evidence="2" type="ORF">NDU88_004918</name>
</gene>
<dbReference type="AlphaFoldDB" id="A0AAV7MUV8"/>
<organism evidence="2 3">
    <name type="scientific">Pleurodeles waltl</name>
    <name type="common">Iberian ribbed newt</name>
    <dbReference type="NCBI Taxonomy" id="8319"/>
    <lineage>
        <taxon>Eukaryota</taxon>
        <taxon>Metazoa</taxon>
        <taxon>Chordata</taxon>
        <taxon>Craniata</taxon>
        <taxon>Vertebrata</taxon>
        <taxon>Euteleostomi</taxon>
        <taxon>Amphibia</taxon>
        <taxon>Batrachia</taxon>
        <taxon>Caudata</taxon>
        <taxon>Salamandroidea</taxon>
        <taxon>Salamandridae</taxon>
        <taxon>Pleurodelinae</taxon>
        <taxon>Pleurodeles</taxon>
    </lineage>
</organism>